<dbReference type="InterPro" id="IPR012999">
    <property type="entry name" value="Pyr_OxRdtase_I_AS"/>
</dbReference>
<evidence type="ECO:0000256" key="8">
    <source>
        <dbReference type="ARBA" id="ARBA00023157"/>
    </source>
</evidence>
<comment type="cofactor">
    <cofactor evidence="1 12">
        <name>FAD</name>
        <dbReference type="ChEBI" id="CHEBI:57692"/>
    </cofactor>
</comment>
<keyword evidence="8" id="KW-1015">Disulfide bond</keyword>
<dbReference type="PRINTS" id="PR00411">
    <property type="entry name" value="PNDRDTASEI"/>
</dbReference>
<dbReference type="Pfam" id="PF07992">
    <property type="entry name" value="Pyr_redox_2"/>
    <property type="match status" value="1"/>
</dbReference>
<feature type="domain" description="Pyridine nucleotide-disulphide oxidoreductase dimerisation" evidence="13">
    <location>
        <begin position="343"/>
        <end position="451"/>
    </location>
</feature>
<evidence type="ECO:0000256" key="2">
    <source>
        <dbReference type="ARBA" id="ARBA00007532"/>
    </source>
</evidence>
<dbReference type="EC" id="1.8.1.7" evidence="12"/>
<dbReference type="Gene3D" id="3.50.50.60">
    <property type="entry name" value="FAD/NAD(P)-binding domain"/>
    <property type="match status" value="2"/>
</dbReference>
<dbReference type="EMBL" id="BMIJ01000003">
    <property type="protein sequence ID" value="GGB89906.1"/>
    <property type="molecule type" value="Genomic_DNA"/>
</dbReference>
<dbReference type="Proteomes" id="UP000629025">
    <property type="component" value="Unassembled WGS sequence"/>
</dbReference>
<comment type="similarity">
    <text evidence="2 11">Belongs to the class-I pyridine nucleotide-disulfide oxidoreductase family.</text>
</comment>
<reference evidence="16" key="1">
    <citation type="journal article" date="2019" name="Int. J. Syst. Evol. Microbiol.">
        <title>The Global Catalogue of Microorganisms (GCM) 10K type strain sequencing project: providing services to taxonomists for standard genome sequencing and annotation.</title>
        <authorList>
            <consortium name="The Broad Institute Genomics Platform"/>
            <consortium name="The Broad Institute Genome Sequencing Center for Infectious Disease"/>
            <person name="Wu L."/>
            <person name="Ma J."/>
        </authorList>
    </citation>
    <scope>NUCLEOTIDE SEQUENCE [LARGE SCALE GENOMIC DNA]</scope>
    <source>
        <strain evidence="16">CGMCC 1.15341</strain>
    </source>
</reference>
<evidence type="ECO:0000256" key="7">
    <source>
        <dbReference type="ARBA" id="ARBA00023002"/>
    </source>
</evidence>
<dbReference type="PANTHER" id="PTHR42737">
    <property type="entry name" value="GLUTATHIONE REDUCTASE"/>
    <property type="match status" value="1"/>
</dbReference>
<dbReference type="InterPro" id="IPR004099">
    <property type="entry name" value="Pyr_nucl-diS_OxRdtase_dimer"/>
</dbReference>
<sequence length="460" mass="49567">MGSVYVAEFDYELFVIGAGSGGVRAGRMAAAKGVRVAIAEDLYLGGTCVNVGCVPKKLYVYASHYAESFHEGEGFGLSAQSVRFDWAVLRDNKKSEIARLNGIYGNLLRNSGCDIVNGRARITGAHSVEVAGKTYTAERILVATGGWPFVPEFPGSEHAISSNEVFDLEQFPKRLIVVGGGYIAVEFAGIFAGLGAQTDLLYRGDMILRGFDNEVREFTAQEIVKKGVNLNLNADIVKIDKLGDGSLVAELTDGRVLEADQILYATGRKPKTQGLGLEEIGVELNKSGAVVVNDNFQSSVPSVYAIGDVIDRVQLTPVALAEGMALVRHLYADGEAKVDYELIPTAVFCQPNIGTVGLSEEQAVERYAKVDIYRSEFRALKHTISGSDERTLMKMIVDRETDRVIGVHMVGAEAGEIIQGIAVALKAGATKAVFDSTIGIHPTAAEEFVTMREPTRRLGH</sequence>
<organism evidence="15 16">
    <name type="scientific">Marinobacterium zhoushanense</name>
    <dbReference type="NCBI Taxonomy" id="1679163"/>
    <lineage>
        <taxon>Bacteria</taxon>
        <taxon>Pseudomonadati</taxon>
        <taxon>Pseudomonadota</taxon>
        <taxon>Gammaproteobacteria</taxon>
        <taxon>Oceanospirillales</taxon>
        <taxon>Oceanospirillaceae</taxon>
        <taxon>Marinobacterium</taxon>
    </lineage>
</organism>
<dbReference type="PROSITE" id="PS00076">
    <property type="entry name" value="PYRIDINE_REDOX_1"/>
    <property type="match status" value="1"/>
</dbReference>
<comment type="caution">
    <text evidence="15">The sequence shown here is derived from an EMBL/GenBank/DDBJ whole genome shotgun (WGS) entry which is preliminary data.</text>
</comment>
<accession>A0ABQ1K9X3</accession>
<keyword evidence="5 11" id="KW-0274">FAD</keyword>
<proteinExistence type="inferred from homology"/>
<feature type="domain" description="FAD/NAD(P)-binding" evidence="14">
    <location>
        <begin position="12"/>
        <end position="323"/>
    </location>
</feature>
<evidence type="ECO:0000256" key="1">
    <source>
        <dbReference type="ARBA" id="ARBA00001974"/>
    </source>
</evidence>
<evidence type="ECO:0000256" key="5">
    <source>
        <dbReference type="ARBA" id="ARBA00022827"/>
    </source>
</evidence>
<name>A0ABQ1K9X3_9GAMM</name>
<dbReference type="Pfam" id="PF02852">
    <property type="entry name" value="Pyr_redox_dim"/>
    <property type="match status" value="1"/>
</dbReference>
<comment type="catalytic activity">
    <reaction evidence="10 12">
        <text>2 glutathione + NADP(+) = glutathione disulfide + NADPH + H(+)</text>
        <dbReference type="Rhea" id="RHEA:11740"/>
        <dbReference type="ChEBI" id="CHEBI:15378"/>
        <dbReference type="ChEBI" id="CHEBI:57783"/>
        <dbReference type="ChEBI" id="CHEBI:57925"/>
        <dbReference type="ChEBI" id="CHEBI:58297"/>
        <dbReference type="ChEBI" id="CHEBI:58349"/>
        <dbReference type="EC" id="1.8.1.7"/>
    </reaction>
</comment>
<dbReference type="PANTHER" id="PTHR42737:SF2">
    <property type="entry name" value="GLUTATHIONE REDUCTASE"/>
    <property type="match status" value="1"/>
</dbReference>
<evidence type="ECO:0000256" key="3">
    <source>
        <dbReference type="ARBA" id="ARBA00011738"/>
    </source>
</evidence>
<keyword evidence="9 11" id="KW-0676">Redox-active center</keyword>
<comment type="subunit">
    <text evidence="3">Homodimer.</text>
</comment>
<dbReference type="PRINTS" id="PR00368">
    <property type="entry name" value="FADPNR"/>
</dbReference>
<dbReference type="SUPFAM" id="SSF51905">
    <property type="entry name" value="FAD/NAD(P)-binding domain"/>
    <property type="match status" value="1"/>
</dbReference>
<comment type="function">
    <text evidence="12">Catalyzes the reduction of glutathione disulfide (GSSG) to reduced glutathione (GSH).</text>
</comment>
<evidence type="ECO:0000256" key="4">
    <source>
        <dbReference type="ARBA" id="ARBA00022630"/>
    </source>
</evidence>
<dbReference type="NCBIfam" id="NF004776">
    <property type="entry name" value="PRK06116.1"/>
    <property type="match status" value="1"/>
</dbReference>
<dbReference type="Gene3D" id="3.30.390.30">
    <property type="match status" value="1"/>
</dbReference>
<dbReference type="NCBIfam" id="TIGR01424">
    <property type="entry name" value="gluta_reduc_2"/>
    <property type="match status" value="1"/>
</dbReference>
<dbReference type="InterPro" id="IPR016156">
    <property type="entry name" value="FAD/NAD-linked_Rdtase_dimer_sf"/>
</dbReference>
<keyword evidence="6 12" id="KW-0521">NADP</keyword>
<dbReference type="InterPro" id="IPR036188">
    <property type="entry name" value="FAD/NAD-bd_sf"/>
</dbReference>
<evidence type="ECO:0000256" key="9">
    <source>
        <dbReference type="ARBA" id="ARBA00023284"/>
    </source>
</evidence>
<dbReference type="InterPro" id="IPR023753">
    <property type="entry name" value="FAD/NAD-binding_dom"/>
</dbReference>
<dbReference type="PIRSF" id="PIRSF000350">
    <property type="entry name" value="Mercury_reductase_MerA"/>
    <property type="match status" value="1"/>
</dbReference>
<gene>
    <name evidence="15" type="primary">gor</name>
    <name evidence="15" type="ORF">GCM10011352_14910</name>
</gene>
<evidence type="ECO:0000256" key="6">
    <source>
        <dbReference type="ARBA" id="ARBA00022857"/>
    </source>
</evidence>
<dbReference type="InterPro" id="IPR046952">
    <property type="entry name" value="GSHR/TRXR-like"/>
</dbReference>
<evidence type="ECO:0000256" key="11">
    <source>
        <dbReference type="RuleBase" id="RU003691"/>
    </source>
</evidence>
<keyword evidence="4 11" id="KW-0285">Flavoprotein</keyword>
<dbReference type="SUPFAM" id="SSF55424">
    <property type="entry name" value="FAD/NAD-linked reductases, dimerisation (C-terminal) domain"/>
    <property type="match status" value="1"/>
</dbReference>
<dbReference type="InterPro" id="IPR001100">
    <property type="entry name" value="Pyr_nuc-diS_OxRdtase"/>
</dbReference>
<keyword evidence="7 11" id="KW-0560">Oxidoreductase</keyword>
<evidence type="ECO:0000313" key="15">
    <source>
        <dbReference type="EMBL" id="GGB89906.1"/>
    </source>
</evidence>
<evidence type="ECO:0000259" key="14">
    <source>
        <dbReference type="Pfam" id="PF07992"/>
    </source>
</evidence>
<protein>
    <recommendedName>
        <fullName evidence="12">Glutathione reductase</fullName>
        <shortName evidence="12">GRase</shortName>
        <ecNumber evidence="12">1.8.1.7</ecNumber>
    </recommendedName>
</protein>
<evidence type="ECO:0000256" key="12">
    <source>
        <dbReference type="RuleBase" id="RU365040"/>
    </source>
</evidence>
<evidence type="ECO:0000256" key="10">
    <source>
        <dbReference type="ARBA" id="ARBA00049142"/>
    </source>
</evidence>
<dbReference type="InterPro" id="IPR006324">
    <property type="entry name" value="GSHR"/>
</dbReference>
<evidence type="ECO:0000313" key="16">
    <source>
        <dbReference type="Proteomes" id="UP000629025"/>
    </source>
</evidence>
<keyword evidence="16" id="KW-1185">Reference proteome</keyword>
<evidence type="ECO:0000259" key="13">
    <source>
        <dbReference type="Pfam" id="PF02852"/>
    </source>
</evidence>